<dbReference type="InterPro" id="IPR045397">
    <property type="entry name" value="TumE-like"/>
</dbReference>
<dbReference type="AlphaFoldDB" id="A0A811T671"/>
<dbReference type="Proteomes" id="UP000603056">
    <property type="component" value="Unassembled WGS sequence"/>
</dbReference>
<organism evidence="1 2">
    <name type="scientific">Candidatus Argoarchaeum ethanivorans</name>
    <dbReference type="NCBI Taxonomy" id="2608793"/>
    <lineage>
        <taxon>Archaea</taxon>
        <taxon>Methanobacteriati</taxon>
        <taxon>Methanobacteriota</taxon>
        <taxon>Stenosarchaea group</taxon>
        <taxon>Methanomicrobia</taxon>
        <taxon>Methanosarcinales</taxon>
        <taxon>Methanosarcinales incertae sedis</taxon>
        <taxon>GOM Arc I cluster</taxon>
        <taxon>Candidatus Argoarchaeum</taxon>
    </lineage>
</organism>
<dbReference type="EMBL" id="CAJHIP010000002">
    <property type="protein sequence ID" value="CAD6491150.1"/>
    <property type="molecule type" value="Genomic_DNA"/>
</dbReference>
<reference evidence="1" key="1">
    <citation type="submission" date="2020-10" db="EMBL/GenBank/DDBJ databases">
        <authorList>
            <person name="Hahn C.J."/>
            <person name="Laso-Perez R."/>
            <person name="Vulcano F."/>
            <person name="Vaziourakis K.-M."/>
            <person name="Stokke R."/>
            <person name="Steen I.H."/>
            <person name="Teske A."/>
            <person name="Boetius A."/>
            <person name="Liebeke M."/>
            <person name="Amann R."/>
            <person name="Knittel K."/>
        </authorList>
    </citation>
    <scope>NUCLEOTIDE SEQUENCE</scope>
    <source>
        <strain evidence="1">Gfbio:e3339647-f889-4370-9287-4fb5cb688e4c:AG394J04_GoMArc1</strain>
    </source>
</reference>
<proteinExistence type="predicted"/>
<evidence type="ECO:0000313" key="2">
    <source>
        <dbReference type="Proteomes" id="UP000603056"/>
    </source>
</evidence>
<sequence>MQVIDYFSEIQSLIRSSIFVENVDVEYEVKSRSIGIVHGILGMIDGSTLQFMELVNIKRDRLIHLKYRFHSTNVNDEMVFRYDNAPHHPEIATYPHHKHVKGEEVPRRSKEVGLKDVLLETEEMISR</sequence>
<comment type="caution">
    <text evidence="1">The sequence shown here is derived from an EMBL/GenBank/DDBJ whole genome shotgun (WGS) entry which is preliminary data.</text>
</comment>
<name>A0A811T671_9EURY</name>
<accession>A0A811T671</accession>
<gene>
    <name evidence="1" type="ORF">FFODKBPE_00087</name>
</gene>
<dbReference type="Pfam" id="PF20126">
    <property type="entry name" value="TumE"/>
    <property type="match status" value="1"/>
</dbReference>
<evidence type="ECO:0000313" key="1">
    <source>
        <dbReference type="EMBL" id="CAD6491150.1"/>
    </source>
</evidence>
<protein>
    <submittedName>
        <fullName evidence="1">Uncharacterized protein</fullName>
    </submittedName>
</protein>